<evidence type="ECO:0000313" key="1">
    <source>
        <dbReference type="EMBL" id="GAB50273.1"/>
    </source>
</evidence>
<dbReference type="Pfam" id="PF10930">
    <property type="entry name" value="DUF2737"/>
    <property type="match status" value="1"/>
</dbReference>
<proteinExistence type="predicted"/>
<evidence type="ECO:0000313" key="2">
    <source>
        <dbReference type="Proteomes" id="UP000010297"/>
    </source>
</evidence>
<protein>
    <recommendedName>
        <fullName evidence="3">Prophage protein</fullName>
    </recommendedName>
</protein>
<accession>H5UWJ2</accession>
<name>H5UWJ2_ATLHE</name>
<dbReference type="RefSeq" id="WP_002462816.1">
    <property type="nucleotide sequence ID" value="NZ_BAFF01000001.1"/>
</dbReference>
<organism evidence="1 2">
    <name type="scientific">Atlantibacter hermannii NBRC 105704</name>
    <dbReference type="NCBI Taxonomy" id="1115512"/>
    <lineage>
        <taxon>Bacteria</taxon>
        <taxon>Pseudomonadati</taxon>
        <taxon>Pseudomonadota</taxon>
        <taxon>Gammaproteobacteria</taxon>
        <taxon>Enterobacterales</taxon>
        <taxon>Enterobacteriaceae</taxon>
        <taxon>Atlantibacter</taxon>
    </lineage>
</organism>
<dbReference type="AlphaFoldDB" id="H5UWJ2"/>
<evidence type="ECO:0008006" key="3">
    <source>
        <dbReference type="Google" id="ProtNLM"/>
    </source>
</evidence>
<comment type="caution">
    <text evidence="1">The sequence shown here is derived from an EMBL/GenBank/DDBJ whole genome shotgun (WGS) entry which is preliminary data.</text>
</comment>
<keyword evidence="2" id="KW-1185">Reference proteome</keyword>
<dbReference type="EMBL" id="BAFF01000001">
    <property type="protein sequence ID" value="GAB50273.1"/>
    <property type="molecule type" value="Genomic_DNA"/>
</dbReference>
<dbReference type="GeneID" id="92828909"/>
<sequence>MIGQSYNPDISPNELVARQRVRPMPDRNELLKRHSFPGPDDNRYISMMIKGARK</sequence>
<reference evidence="1 2" key="1">
    <citation type="submission" date="2012-02" db="EMBL/GenBank/DDBJ databases">
        <title>Whole genome shotgun sequence of Escherichia hermannii NBRC 105704.</title>
        <authorList>
            <person name="Yoshida I."/>
            <person name="Hosoyama A."/>
            <person name="Tsuchikane K."/>
            <person name="Katsumata H."/>
            <person name="Yamazaki S."/>
            <person name="Fujita N."/>
        </authorList>
    </citation>
    <scope>NUCLEOTIDE SEQUENCE [LARGE SCALE GENOMIC DNA]</scope>
    <source>
        <strain evidence="1 2">NBRC 105704</strain>
    </source>
</reference>
<gene>
    <name evidence="1" type="ORF">EH105704_01_02800</name>
</gene>
<dbReference type="Proteomes" id="UP000010297">
    <property type="component" value="Unassembled WGS sequence"/>
</dbReference>
<dbReference type="InterPro" id="IPR020295">
    <property type="entry name" value="DUF2737"/>
</dbReference>